<accession>A0ABS9AWJ9</accession>
<evidence type="ECO:0000259" key="1">
    <source>
        <dbReference type="Pfam" id="PF05732"/>
    </source>
</evidence>
<keyword evidence="3" id="KW-1185">Reference proteome</keyword>
<feature type="domain" description="Plasmid replication protein RepL" evidence="1">
    <location>
        <begin position="4"/>
        <end position="136"/>
    </location>
</feature>
<evidence type="ECO:0000313" key="2">
    <source>
        <dbReference type="EMBL" id="MCE8026079.1"/>
    </source>
</evidence>
<dbReference type="Proteomes" id="UP001320272">
    <property type="component" value="Unassembled WGS sequence"/>
</dbReference>
<comment type="caution">
    <text evidence="2">The sequence shown here is derived from an EMBL/GenBank/DDBJ whole genome shotgun (WGS) entry which is preliminary data.</text>
</comment>
<proteinExistence type="predicted"/>
<reference evidence="2 3" key="1">
    <citation type="journal article" date="2021" name="Front. Microbiol.">
        <title>Aerobic Denitrification and Heterotrophic Sulfur Oxidation in the Genus Halomonas Revealed by Six Novel Species Characterizations and Genome-Based Analysis.</title>
        <authorList>
            <person name="Wang L."/>
            <person name="Shao Z."/>
        </authorList>
    </citation>
    <scope>NUCLEOTIDE SEQUENCE [LARGE SCALE GENOMIC DNA]</scope>
    <source>
        <strain evidence="2 3">MCCC 1A11058</strain>
    </source>
</reference>
<dbReference type="EMBL" id="JABFTV010000010">
    <property type="protein sequence ID" value="MCE8026079.1"/>
    <property type="molecule type" value="Genomic_DNA"/>
</dbReference>
<name>A0ABS9AWJ9_9GAMM</name>
<dbReference type="Pfam" id="PF05732">
    <property type="entry name" value="RepL"/>
    <property type="match status" value="1"/>
</dbReference>
<sequence>MGNVKKISYSETNTSFNHETGEVSQTDTKKVIRLPQEPSFVKLYLEDISRLHNLPTSCTRVMMELVKRIDYDGTIVLNSARKRQIMEVLGLKLTKGKPAQQIDNALSKMKKEGVIRAVDSGIYEFNPKYFAKGDWADIRKRREDFELSITYTADGERVVKGGFKK</sequence>
<evidence type="ECO:0000313" key="3">
    <source>
        <dbReference type="Proteomes" id="UP001320272"/>
    </source>
</evidence>
<gene>
    <name evidence="2" type="ORF">HOP59_18300</name>
</gene>
<protein>
    <recommendedName>
        <fullName evidence="1">Plasmid replication protein RepL domain-containing protein</fullName>
    </recommendedName>
</protein>
<dbReference type="InterPro" id="IPR008813">
    <property type="entry name" value="Plasmid_replication_RepL"/>
</dbReference>
<organism evidence="2 3">
    <name type="scientific">Billgrantia aerodenitrificans</name>
    <dbReference type="NCBI Taxonomy" id="2733483"/>
    <lineage>
        <taxon>Bacteria</taxon>
        <taxon>Pseudomonadati</taxon>
        <taxon>Pseudomonadota</taxon>
        <taxon>Gammaproteobacteria</taxon>
        <taxon>Oceanospirillales</taxon>
        <taxon>Halomonadaceae</taxon>
        <taxon>Billgrantia</taxon>
    </lineage>
</organism>
<dbReference type="RefSeq" id="WP_234254870.1">
    <property type="nucleotide sequence ID" value="NZ_JABFTV010000010.1"/>
</dbReference>